<feature type="domain" description="ABC transporter" evidence="10">
    <location>
        <begin position="7"/>
        <end position="240"/>
    </location>
</feature>
<evidence type="ECO:0000256" key="4">
    <source>
        <dbReference type="ARBA" id="ARBA00022741"/>
    </source>
</evidence>
<sequence length="338" mass="35187">MTTTYAVLSEGLEKNYGEVHALRGLDLAVPEGTVCGLLGPNGAGKTTAVRILTTLTAPTGGRALVAGHDVSRDPAAVRRAIGVTGQYASVDGDLTGRENLRLFARLAGLRGRAARARADELLERFGLTEAADRTATTWSGGMKRRLDLAAGLVTRPRVLFLDEPTTGLDPAAREQIWAAVRELVEKGGEGTTVLLTTQYLEEADRLADDIVVVDRGRAVATGTPAGLKARIGARAEVTVAERGALGRAAAALDHLTGGRPLLDEERLTVGVTVLDGALAGGGGGGLTLPRIIRELDAAGVPVTDATLRPPTLDEVFLRLTQPHGTAVEAATADQEYAA</sequence>
<keyword evidence="2" id="KW-0813">Transport</keyword>
<evidence type="ECO:0000256" key="7">
    <source>
        <dbReference type="ARBA" id="ARBA00023136"/>
    </source>
</evidence>
<evidence type="ECO:0000313" key="12">
    <source>
        <dbReference type="Proteomes" id="UP000324101"/>
    </source>
</evidence>
<comment type="subcellular location">
    <subcellularLocation>
        <location evidence="1">Cell membrane</location>
        <topology evidence="1">Peripheral membrane protein</topology>
    </subcellularLocation>
</comment>
<dbReference type="GO" id="GO:0046677">
    <property type="term" value="P:response to antibiotic"/>
    <property type="evidence" value="ECO:0007669"/>
    <property type="project" value="UniProtKB-KW"/>
</dbReference>
<comment type="similarity">
    <text evidence="9">Belongs to the ABC transporter superfamily. Drug exporter-1 (DrugE1) (TC 3.A.1.105) family.</text>
</comment>
<evidence type="ECO:0000259" key="10">
    <source>
        <dbReference type="PROSITE" id="PS50893"/>
    </source>
</evidence>
<name>A0A5P2DFT2_STRVZ</name>
<dbReference type="InterPro" id="IPR050763">
    <property type="entry name" value="ABC_transporter_ATP-binding"/>
</dbReference>
<keyword evidence="8" id="KW-0046">Antibiotic resistance</keyword>
<dbReference type="RefSeq" id="WP_150256760.1">
    <property type="nucleotide sequence ID" value="NZ_CP029189.1"/>
</dbReference>
<dbReference type="InterPro" id="IPR005894">
    <property type="entry name" value="DrrA"/>
</dbReference>
<keyword evidence="7" id="KW-0472">Membrane</keyword>
<evidence type="ECO:0000256" key="6">
    <source>
        <dbReference type="ARBA" id="ARBA00022967"/>
    </source>
</evidence>
<dbReference type="InterPro" id="IPR003593">
    <property type="entry name" value="AAA+_ATPase"/>
</dbReference>
<dbReference type="EMBL" id="CP029189">
    <property type="protein sequence ID" value="QES53976.1"/>
    <property type="molecule type" value="Genomic_DNA"/>
</dbReference>
<dbReference type="InterPro" id="IPR003439">
    <property type="entry name" value="ABC_transporter-like_ATP-bd"/>
</dbReference>
<dbReference type="PANTHER" id="PTHR42711">
    <property type="entry name" value="ABC TRANSPORTER ATP-BINDING PROTEIN"/>
    <property type="match status" value="1"/>
</dbReference>
<keyword evidence="5 11" id="KW-0067">ATP-binding</keyword>
<evidence type="ECO:0000313" key="11">
    <source>
        <dbReference type="EMBL" id="QES53976.1"/>
    </source>
</evidence>
<dbReference type="Proteomes" id="UP000324101">
    <property type="component" value="Chromosome"/>
</dbReference>
<dbReference type="GO" id="GO:0005524">
    <property type="term" value="F:ATP binding"/>
    <property type="evidence" value="ECO:0007669"/>
    <property type="project" value="UniProtKB-KW"/>
</dbReference>
<dbReference type="GO" id="GO:0005886">
    <property type="term" value="C:plasma membrane"/>
    <property type="evidence" value="ECO:0007669"/>
    <property type="project" value="UniProtKB-SubCell"/>
</dbReference>
<dbReference type="InterPro" id="IPR027417">
    <property type="entry name" value="P-loop_NTPase"/>
</dbReference>
<evidence type="ECO:0000256" key="8">
    <source>
        <dbReference type="ARBA" id="ARBA00023251"/>
    </source>
</evidence>
<dbReference type="NCBIfam" id="TIGR01188">
    <property type="entry name" value="drrA"/>
    <property type="match status" value="1"/>
</dbReference>
<evidence type="ECO:0000256" key="5">
    <source>
        <dbReference type="ARBA" id="ARBA00022840"/>
    </source>
</evidence>
<keyword evidence="4" id="KW-0547">Nucleotide-binding</keyword>
<dbReference type="Pfam" id="PF00005">
    <property type="entry name" value="ABC_tran"/>
    <property type="match status" value="1"/>
</dbReference>
<protein>
    <submittedName>
        <fullName evidence="11">Daunorubicin/doxorubicin resistance ABC transporter ATP-binding protein DrrA</fullName>
    </submittedName>
</protein>
<evidence type="ECO:0000256" key="1">
    <source>
        <dbReference type="ARBA" id="ARBA00004202"/>
    </source>
</evidence>
<keyword evidence="6" id="KW-1278">Translocase</keyword>
<evidence type="ECO:0000256" key="9">
    <source>
        <dbReference type="ARBA" id="ARBA00049985"/>
    </source>
</evidence>
<dbReference type="AlphaFoldDB" id="A0A5P2DFT2"/>
<dbReference type="SMART" id="SM00382">
    <property type="entry name" value="AAA"/>
    <property type="match status" value="1"/>
</dbReference>
<dbReference type="Gene3D" id="3.40.50.300">
    <property type="entry name" value="P-loop containing nucleotide triphosphate hydrolases"/>
    <property type="match status" value="1"/>
</dbReference>
<evidence type="ECO:0000256" key="3">
    <source>
        <dbReference type="ARBA" id="ARBA00022475"/>
    </source>
</evidence>
<keyword evidence="3" id="KW-1003">Cell membrane</keyword>
<dbReference type="PROSITE" id="PS50893">
    <property type="entry name" value="ABC_TRANSPORTER_2"/>
    <property type="match status" value="1"/>
</dbReference>
<accession>A0A5P2DFT2</accession>
<dbReference type="PANTHER" id="PTHR42711:SF19">
    <property type="entry name" value="DOXORUBICIN RESISTANCE ATP-BINDING PROTEIN DRRA"/>
    <property type="match status" value="1"/>
</dbReference>
<dbReference type="GO" id="GO:0016887">
    <property type="term" value="F:ATP hydrolysis activity"/>
    <property type="evidence" value="ECO:0007669"/>
    <property type="project" value="InterPro"/>
</dbReference>
<gene>
    <name evidence="11" type="ORF">DEJ51_06705</name>
</gene>
<proteinExistence type="inferred from homology"/>
<dbReference type="OrthoDB" id="9804819at2"/>
<evidence type="ECO:0000256" key="2">
    <source>
        <dbReference type="ARBA" id="ARBA00022448"/>
    </source>
</evidence>
<dbReference type="SUPFAM" id="SSF52540">
    <property type="entry name" value="P-loop containing nucleoside triphosphate hydrolases"/>
    <property type="match status" value="1"/>
</dbReference>
<dbReference type="GO" id="GO:1900753">
    <property type="term" value="P:doxorubicin transport"/>
    <property type="evidence" value="ECO:0007669"/>
    <property type="project" value="InterPro"/>
</dbReference>
<dbReference type="GO" id="GO:0043215">
    <property type="term" value="P:daunorubicin transport"/>
    <property type="evidence" value="ECO:0007669"/>
    <property type="project" value="InterPro"/>
</dbReference>
<organism evidence="11 12">
    <name type="scientific">Streptomyces venezuelae</name>
    <dbReference type="NCBI Taxonomy" id="54571"/>
    <lineage>
        <taxon>Bacteria</taxon>
        <taxon>Bacillati</taxon>
        <taxon>Actinomycetota</taxon>
        <taxon>Actinomycetes</taxon>
        <taxon>Kitasatosporales</taxon>
        <taxon>Streptomycetaceae</taxon>
        <taxon>Streptomyces</taxon>
    </lineage>
</organism>
<reference evidence="11 12" key="1">
    <citation type="submission" date="2018-05" db="EMBL/GenBank/DDBJ databases">
        <title>Streptomyces venezuelae.</title>
        <authorList>
            <person name="Kim W."/>
            <person name="Lee N."/>
            <person name="Cho B.-K."/>
        </authorList>
    </citation>
    <scope>NUCLEOTIDE SEQUENCE [LARGE SCALE GENOMIC DNA]</scope>
    <source>
        <strain evidence="11 12">ATCC 21018</strain>
    </source>
</reference>